<evidence type="ECO:0008006" key="4">
    <source>
        <dbReference type="Google" id="ProtNLM"/>
    </source>
</evidence>
<dbReference type="PANTHER" id="PTHR13799:SF13">
    <property type="entry name" value="NIF3-LIKE PROTEIN 1"/>
    <property type="match status" value="1"/>
</dbReference>
<dbReference type="Proteomes" id="UP001152964">
    <property type="component" value="Chromosome 7"/>
</dbReference>
<organism evidence="2 3">
    <name type="scientific">Saccharomyces eubayanus</name>
    <name type="common">Yeast</name>
    <dbReference type="NCBI Taxonomy" id="1080349"/>
    <lineage>
        <taxon>Eukaryota</taxon>
        <taxon>Fungi</taxon>
        <taxon>Dikarya</taxon>
        <taxon>Ascomycota</taxon>
        <taxon>Saccharomycotina</taxon>
        <taxon>Saccharomycetes</taxon>
        <taxon>Saccharomycetales</taxon>
        <taxon>Saccharomycetaceae</taxon>
        <taxon>Saccharomyces</taxon>
    </lineage>
</organism>
<dbReference type="EMBL" id="OX291497">
    <property type="protein sequence ID" value="CAI1982026.1"/>
    <property type="molecule type" value="Genomic_DNA"/>
</dbReference>
<evidence type="ECO:0000256" key="1">
    <source>
        <dbReference type="ARBA" id="ARBA00006964"/>
    </source>
</evidence>
<name>A0ABN8VPC8_SACEU</name>
<dbReference type="InterPro" id="IPR002678">
    <property type="entry name" value="DUF34/NIF3"/>
</dbReference>
<dbReference type="SUPFAM" id="SSF102705">
    <property type="entry name" value="NIF3 (NGG1p interacting factor 3)-like"/>
    <property type="match status" value="1"/>
</dbReference>
<keyword evidence="3" id="KW-1185">Reference proteome</keyword>
<comment type="similarity">
    <text evidence="1">Belongs to the GTP cyclohydrolase I type 2/NIF3 family.</text>
</comment>
<dbReference type="InterPro" id="IPR036069">
    <property type="entry name" value="DUF34/NIF3_sf"/>
</dbReference>
<sequence length="288" mass="31664">MSRAITRAQLDKVVRSITKFYPQKYADKSWDNTGLLIDCSTAQATGANANSKAKILLTVDLTKSVAQEAMDTDCNVIIAYHPFIFPSWNRLNPLTNPQHETAIKLIQNGISVYCPHTAVDAARGGVNDWLVKGLNGGEDVSKSYALETVSGENDDLVGYGRFVEFNKDVSLKQVIKNVKRALRIPYVQVASAATPSAWGRIMIKKAAVCAGSGSGVFKELREDVDLYYTGEMSHHEVLKLKEMGKTVIVCNHSNTERGFLQDVMQGLLQDDGHNVVVSEHDHDPLTVV</sequence>
<evidence type="ECO:0000313" key="2">
    <source>
        <dbReference type="EMBL" id="CAI1982026.1"/>
    </source>
</evidence>
<dbReference type="PANTHER" id="PTHR13799">
    <property type="entry name" value="NGG1 INTERACTING FACTOR 3"/>
    <property type="match status" value="1"/>
</dbReference>
<dbReference type="NCBIfam" id="TIGR00486">
    <property type="entry name" value="YbgI_SA1388"/>
    <property type="match status" value="1"/>
</dbReference>
<proteinExistence type="inferred from homology"/>
<dbReference type="Gene3D" id="3.40.1390.30">
    <property type="entry name" value="NIF3 (NGG1p interacting factor 3)-like"/>
    <property type="match status" value="1"/>
</dbReference>
<reference evidence="2" key="1">
    <citation type="submission" date="2022-08" db="EMBL/GenBank/DDBJ databases">
        <authorList>
            <person name="Byrne P K."/>
        </authorList>
    </citation>
    <scope>NUCLEOTIDE SEQUENCE</scope>
    <source>
        <strain evidence="2">UCD650</strain>
    </source>
</reference>
<evidence type="ECO:0000313" key="3">
    <source>
        <dbReference type="Proteomes" id="UP001152964"/>
    </source>
</evidence>
<accession>A0ABN8VPC8</accession>
<protein>
    <recommendedName>
        <fullName evidence="4">NIF3-like protein</fullName>
    </recommendedName>
</protein>
<gene>
    <name evidence="2" type="primary">U6500G00660</name>
    <name evidence="2" type="ORF">SEUBUCD650_0G00660</name>
</gene>
<dbReference type="Pfam" id="PF01784">
    <property type="entry name" value="DUF34_NIF3"/>
    <property type="match status" value="1"/>
</dbReference>